<accession>A0A397SCC6</accession>
<dbReference type="Pfam" id="PF07707">
    <property type="entry name" value="BACK"/>
    <property type="match status" value="1"/>
</dbReference>
<dbReference type="InterPro" id="IPR006571">
    <property type="entry name" value="TLDc_dom"/>
</dbReference>
<name>A0A397SCC6_9GLOM</name>
<reference evidence="3 4" key="1">
    <citation type="submission" date="2018-06" db="EMBL/GenBank/DDBJ databases">
        <title>Comparative genomics reveals the genomic features of Rhizophagus irregularis, R. cerebriforme, R. diaphanum and Gigaspora rosea, and their symbiotic lifestyle signature.</title>
        <authorList>
            <person name="Morin E."/>
            <person name="San Clemente H."/>
            <person name="Chen E.C.H."/>
            <person name="De La Providencia I."/>
            <person name="Hainaut M."/>
            <person name="Kuo A."/>
            <person name="Kohler A."/>
            <person name="Murat C."/>
            <person name="Tang N."/>
            <person name="Roy S."/>
            <person name="Loubradou J."/>
            <person name="Henrissat B."/>
            <person name="Grigoriev I.V."/>
            <person name="Corradi N."/>
            <person name="Roux C."/>
            <person name="Martin F.M."/>
        </authorList>
    </citation>
    <scope>NUCLEOTIDE SEQUENCE [LARGE SCALE GENOMIC DNA]</scope>
    <source>
        <strain evidence="3 4">DAOM 227022</strain>
    </source>
</reference>
<dbReference type="Gene3D" id="3.30.710.10">
    <property type="entry name" value="Potassium Channel Kv1.1, Chain A"/>
    <property type="match status" value="1"/>
</dbReference>
<gene>
    <name evidence="3" type="ORF">C1645_742705</name>
</gene>
<dbReference type="InterPro" id="IPR011705">
    <property type="entry name" value="BACK"/>
</dbReference>
<evidence type="ECO:0008006" key="5">
    <source>
        <dbReference type="Google" id="ProtNLM"/>
    </source>
</evidence>
<dbReference type="SUPFAM" id="SSF54695">
    <property type="entry name" value="POZ domain"/>
    <property type="match status" value="1"/>
</dbReference>
<dbReference type="InterPro" id="IPR051481">
    <property type="entry name" value="BTB-POZ/Galectin-3-binding"/>
</dbReference>
<dbReference type="InterPro" id="IPR000210">
    <property type="entry name" value="BTB/POZ_dom"/>
</dbReference>
<dbReference type="CDD" id="cd18186">
    <property type="entry name" value="BTB_POZ_ZBTB_KLHL-like"/>
    <property type="match status" value="1"/>
</dbReference>
<dbReference type="EMBL" id="QKYT01000531">
    <property type="protein sequence ID" value="RIA83940.1"/>
    <property type="molecule type" value="Genomic_DNA"/>
</dbReference>
<dbReference type="InterPro" id="IPR011333">
    <property type="entry name" value="SKP1/BTB/POZ_sf"/>
</dbReference>
<proteinExistence type="predicted"/>
<dbReference type="Gene3D" id="1.25.40.420">
    <property type="match status" value="1"/>
</dbReference>
<protein>
    <recommendedName>
        <fullName evidence="5">BTB/POZ domain-containing protein</fullName>
    </recommendedName>
</protein>
<dbReference type="Proteomes" id="UP000265703">
    <property type="component" value="Unassembled WGS sequence"/>
</dbReference>
<dbReference type="Pfam" id="PF00651">
    <property type="entry name" value="BTB"/>
    <property type="match status" value="1"/>
</dbReference>
<dbReference type="SMART" id="SM00875">
    <property type="entry name" value="BACK"/>
    <property type="match status" value="1"/>
</dbReference>
<evidence type="ECO:0000259" key="1">
    <source>
        <dbReference type="PROSITE" id="PS50097"/>
    </source>
</evidence>
<sequence>MATKFHSKLLEDLSLMLTNANDYDIIIQVGENQNIKEFRAHSNILRARSSYFERALSPIWITKKDNMIEFKKPNINPTIFEIVLKYMYTSEVDLTNQSSEDILRLLIASDEFLLEELLKHIQVYLIENKPVWVEHNFIHVLYTAFKLHICKELQDDCLEYICDDPQPFITSKEFLLLDKNILYGLLKRDDLQIEEVVAWNYLIKWGIQQIPGLRNKNNDGVKWNHEDYEKLERTLSKFIPLIRFTEISSAEFFDKVYPFKAVIPNHIFEEVTEFYTKNTLPKTIILSPRIGKYYVESKIIKPGPISIITNWINKKDAKAIHNKSDSLYKFNLIYRGSRDRINNRSFNKRCNEQEPILILVKCQNSRKIFGGYTPIGFYDYSSQYDDDYEYSIDDELYLYIYCNDSFIFSFEENDDVQNMKLSRVTSYMNAIHNNYNIGVEYNCNYGFGFGTDLEMRESYGKYKIEEIEAFRVTKI</sequence>
<dbReference type="PANTHER" id="PTHR24410:SF23">
    <property type="entry name" value="BTB DOMAIN-CONTAINING PROTEIN-RELATED"/>
    <property type="match status" value="1"/>
</dbReference>
<dbReference type="Pfam" id="PF07534">
    <property type="entry name" value="TLD"/>
    <property type="match status" value="1"/>
</dbReference>
<evidence type="ECO:0000259" key="2">
    <source>
        <dbReference type="PROSITE" id="PS51886"/>
    </source>
</evidence>
<dbReference type="OrthoDB" id="636773at2759"/>
<dbReference type="SMART" id="SM00225">
    <property type="entry name" value="BTB"/>
    <property type="match status" value="1"/>
</dbReference>
<evidence type="ECO:0000313" key="4">
    <source>
        <dbReference type="Proteomes" id="UP000265703"/>
    </source>
</evidence>
<comment type="caution">
    <text evidence="3">The sequence shown here is derived from an EMBL/GenBank/DDBJ whole genome shotgun (WGS) entry which is preliminary data.</text>
</comment>
<organism evidence="3 4">
    <name type="scientific">Glomus cerebriforme</name>
    <dbReference type="NCBI Taxonomy" id="658196"/>
    <lineage>
        <taxon>Eukaryota</taxon>
        <taxon>Fungi</taxon>
        <taxon>Fungi incertae sedis</taxon>
        <taxon>Mucoromycota</taxon>
        <taxon>Glomeromycotina</taxon>
        <taxon>Glomeromycetes</taxon>
        <taxon>Glomerales</taxon>
        <taxon>Glomeraceae</taxon>
        <taxon>Glomus</taxon>
    </lineage>
</organism>
<evidence type="ECO:0000313" key="3">
    <source>
        <dbReference type="EMBL" id="RIA83940.1"/>
    </source>
</evidence>
<dbReference type="AlphaFoldDB" id="A0A397SCC6"/>
<feature type="domain" description="BTB" evidence="1">
    <location>
        <begin position="23"/>
        <end position="96"/>
    </location>
</feature>
<keyword evidence="4" id="KW-1185">Reference proteome</keyword>
<feature type="domain" description="TLDc" evidence="2">
    <location>
        <begin position="298"/>
        <end position="473"/>
    </location>
</feature>
<dbReference type="PROSITE" id="PS50097">
    <property type="entry name" value="BTB"/>
    <property type="match status" value="1"/>
</dbReference>
<dbReference type="PANTHER" id="PTHR24410">
    <property type="entry name" value="HL07962P-RELATED"/>
    <property type="match status" value="1"/>
</dbReference>
<dbReference type="PROSITE" id="PS51886">
    <property type="entry name" value="TLDC"/>
    <property type="match status" value="1"/>
</dbReference>